<keyword evidence="11" id="KW-1133">Transmembrane helix</keyword>
<dbReference type="Pfam" id="PF06974">
    <property type="entry name" value="WS_DGAT_C"/>
    <property type="match status" value="1"/>
</dbReference>
<keyword evidence="15" id="KW-1185">Reference proteome</keyword>
<proteinExistence type="inferred from homology"/>
<evidence type="ECO:0000256" key="3">
    <source>
        <dbReference type="ARBA" id="ARBA00004771"/>
    </source>
</evidence>
<evidence type="ECO:0000313" key="15">
    <source>
        <dbReference type="Proteomes" id="UP001327560"/>
    </source>
</evidence>
<evidence type="ECO:0000256" key="2">
    <source>
        <dbReference type="ARBA" id="ARBA00004586"/>
    </source>
</evidence>
<dbReference type="PANTHER" id="PTHR31650:SF1">
    <property type="entry name" value="WAX ESTER SYNTHASE_DIACYLGLYCEROL ACYLTRANSFERASE 4-RELATED"/>
    <property type="match status" value="1"/>
</dbReference>
<dbReference type="InterPro" id="IPR009721">
    <property type="entry name" value="O-acyltransferase_WSD1_C"/>
</dbReference>
<keyword evidence="5" id="KW-0808">Transferase</keyword>
<evidence type="ECO:0000256" key="9">
    <source>
        <dbReference type="ARBA" id="ARBA00047604"/>
    </source>
</evidence>
<dbReference type="SUPFAM" id="SSF52777">
    <property type="entry name" value="CoA-dependent acyltransferases"/>
    <property type="match status" value="1"/>
</dbReference>
<dbReference type="Gene3D" id="3.30.559.10">
    <property type="entry name" value="Chloramphenicol acetyltransferase-like domain"/>
    <property type="match status" value="1"/>
</dbReference>
<dbReference type="InterPro" id="IPR045034">
    <property type="entry name" value="O-acyltransferase_WSD1-like"/>
</dbReference>
<evidence type="ECO:0000256" key="8">
    <source>
        <dbReference type="ARBA" id="ARBA00024360"/>
    </source>
</evidence>
<evidence type="ECO:0000256" key="7">
    <source>
        <dbReference type="ARBA" id="ARBA00023315"/>
    </source>
</evidence>
<dbReference type="PANTHER" id="PTHR31650">
    <property type="entry name" value="O-ACYLTRANSFERASE (WSD1-LIKE) FAMILY PROTEIN"/>
    <property type="match status" value="1"/>
</dbReference>
<comment type="pathway">
    <text evidence="3">Glycerolipid metabolism; triacylglycerol biosynthesis.</text>
</comment>
<evidence type="ECO:0000256" key="10">
    <source>
        <dbReference type="ARBA" id="ARBA00048109"/>
    </source>
</evidence>
<organism evidence="14 15">
    <name type="scientific">Canna indica</name>
    <name type="common">Indian-shot</name>
    <dbReference type="NCBI Taxonomy" id="4628"/>
    <lineage>
        <taxon>Eukaryota</taxon>
        <taxon>Viridiplantae</taxon>
        <taxon>Streptophyta</taxon>
        <taxon>Embryophyta</taxon>
        <taxon>Tracheophyta</taxon>
        <taxon>Spermatophyta</taxon>
        <taxon>Magnoliopsida</taxon>
        <taxon>Liliopsida</taxon>
        <taxon>Zingiberales</taxon>
        <taxon>Cannaceae</taxon>
        <taxon>Canna</taxon>
    </lineage>
</organism>
<keyword evidence="11" id="KW-0472">Membrane</keyword>
<dbReference type="Proteomes" id="UP001327560">
    <property type="component" value="Chromosome 9"/>
</dbReference>
<evidence type="ECO:0008006" key="16">
    <source>
        <dbReference type="Google" id="ProtNLM"/>
    </source>
</evidence>
<sequence>MSATSKDAAAATRKRPPLVIKTLRWKLGGPANGETTTKTALAAEEPLSPAAQLFHQPDFCCCIVAIMGCSTPLDVGVLKVGLEAMLVRHPRFSSIPVFDEAGRKKPRWVATNVVVDDHIVIPNLDPDVGGGTTSPDQVVEDYVTSLTSIPMDLSRPLWELHVLNIPTSDAAAVAVLRLHHSLGDGTSLVSLLLACTRKASDRSSLPTLPYQSRRPPPAAKNRTGGALLTVLLWLWAFLILAWNTLVGILVFTATALFLKDTQTPITASEGVGLRPKRIMHRTVSLDDVKDIKNAMHCTVNDVLVGVTSAGLSRYLSRSYGQGVDKDGKKNQVPSNIRLRSTLLVNIRPIPGIHDLAELMEGRDGGTKWGNLIGYLILPFTIAMYKDPLDYIRKGKAIANKKKNSLEAIFTYKSADFIVNFLGMKAAAALCHRVLSNTTLSFSNLVGPVEEIAFFDHPIVYLVPSVYGHPQAPTIHFQSYMNTMKIVVTADEKDIPNPHQLLDDLADSLQLIKAAIPPTI</sequence>
<evidence type="ECO:0000256" key="1">
    <source>
        <dbReference type="ARBA" id="ARBA00004162"/>
    </source>
</evidence>
<dbReference type="GO" id="GO:0047196">
    <property type="term" value="F:long-chain-alcohol O-fatty-acyltransferase activity"/>
    <property type="evidence" value="ECO:0007669"/>
    <property type="project" value="UniProtKB-EC"/>
</dbReference>
<dbReference type="EMBL" id="CP136898">
    <property type="protein sequence ID" value="WOL20556.1"/>
    <property type="molecule type" value="Genomic_DNA"/>
</dbReference>
<name>A0AAQ3QPI7_9LILI</name>
<gene>
    <name evidence="14" type="ORF">Cni_G29361</name>
</gene>
<feature type="transmembrane region" description="Helical" evidence="11">
    <location>
        <begin position="230"/>
        <end position="258"/>
    </location>
</feature>
<reference evidence="14 15" key="1">
    <citation type="submission" date="2023-10" db="EMBL/GenBank/DDBJ databases">
        <title>Chromosome-scale genome assembly provides insights into flower coloration mechanisms of Canna indica.</title>
        <authorList>
            <person name="Li C."/>
        </authorList>
    </citation>
    <scope>NUCLEOTIDE SEQUENCE [LARGE SCALE GENOMIC DNA]</scope>
    <source>
        <tissue evidence="14">Flower</tissue>
    </source>
</reference>
<accession>A0AAQ3QPI7</accession>
<dbReference type="GO" id="GO:0005789">
    <property type="term" value="C:endoplasmic reticulum membrane"/>
    <property type="evidence" value="ECO:0007669"/>
    <property type="project" value="UniProtKB-SubCell"/>
</dbReference>
<dbReference type="GO" id="GO:0019432">
    <property type="term" value="P:triglyceride biosynthetic process"/>
    <property type="evidence" value="ECO:0007669"/>
    <property type="project" value="TreeGrafter"/>
</dbReference>
<evidence type="ECO:0000313" key="14">
    <source>
        <dbReference type="EMBL" id="WOL20556.1"/>
    </source>
</evidence>
<protein>
    <recommendedName>
        <fullName evidence="16">Diacylglycerol O-acyltransferase</fullName>
    </recommendedName>
</protein>
<evidence type="ECO:0000256" key="5">
    <source>
        <dbReference type="ARBA" id="ARBA00022679"/>
    </source>
</evidence>
<dbReference type="GO" id="GO:0005886">
    <property type="term" value="C:plasma membrane"/>
    <property type="evidence" value="ECO:0007669"/>
    <property type="project" value="UniProtKB-SubCell"/>
</dbReference>
<dbReference type="GO" id="GO:0004144">
    <property type="term" value="F:diacylglycerol O-acyltransferase activity"/>
    <property type="evidence" value="ECO:0007669"/>
    <property type="project" value="UniProtKB-EC"/>
</dbReference>
<evidence type="ECO:0000259" key="12">
    <source>
        <dbReference type="Pfam" id="PF03007"/>
    </source>
</evidence>
<evidence type="ECO:0000259" key="13">
    <source>
        <dbReference type="Pfam" id="PF06974"/>
    </source>
</evidence>
<keyword evidence="7" id="KW-0012">Acyltransferase</keyword>
<comment type="subcellular location">
    <subcellularLocation>
        <location evidence="1">Cell membrane</location>
        <topology evidence="1">Single-pass membrane protein</topology>
    </subcellularLocation>
    <subcellularLocation>
        <location evidence="2">Endoplasmic reticulum membrane</location>
    </subcellularLocation>
</comment>
<comment type="similarity">
    <text evidence="8">In the N-terminal section; belongs to the long-chain O-acyltransferase family.</text>
</comment>
<dbReference type="Pfam" id="PF03007">
    <property type="entry name" value="WS_DGAT_cat"/>
    <property type="match status" value="1"/>
</dbReference>
<evidence type="ECO:0000256" key="6">
    <source>
        <dbReference type="ARBA" id="ARBA00022824"/>
    </source>
</evidence>
<keyword evidence="6" id="KW-0256">Endoplasmic reticulum</keyword>
<dbReference type="AlphaFoldDB" id="A0AAQ3QPI7"/>
<dbReference type="InterPro" id="IPR023213">
    <property type="entry name" value="CAT-like_dom_sf"/>
</dbReference>
<dbReference type="InterPro" id="IPR004255">
    <property type="entry name" value="O-acyltransferase_WSD1_N"/>
</dbReference>
<feature type="domain" description="O-acyltransferase WSD1-like N-terminal" evidence="12">
    <location>
        <begin position="82"/>
        <end position="302"/>
    </location>
</feature>
<feature type="domain" description="O-acyltransferase WSD1 C-terminal" evidence="13">
    <location>
        <begin position="368"/>
        <end position="512"/>
    </location>
</feature>
<evidence type="ECO:0000256" key="11">
    <source>
        <dbReference type="SAM" id="Phobius"/>
    </source>
</evidence>
<comment type="pathway">
    <text evidence="4">Lipid metabolism.</text>
</comment>
<evidence type="ECO:0000256" key="4">
    <source>
        <dbReference type="ARBA" id="ARBA00005189"/>
    </source>
</evidence>
<comment type="catalytic activity">
    <reaction evidence="9">
        <text>a long chain fatty alcohol + a fatty acyl-CoA = a long-chain alcohol wax ester + CoA</text>
        <dbReference type="Rhea" id="RHEA:38443"/>
        <dbReference type="ChEBI" id="CHEBI:17135"/>
        <dbReference type="ChEBI" id="CHEBI:57287"/>
        <dbReference type="ChEBI" id="CHEBI:77636"/>
        <dbReference type="ChEBI" id="CHEBI:235323"/>
        <dbReference type="EC" id="2.3.1.75"/>
    </reaction>
</comment>
<comment type="catalytic activity">
    <reaction evidence="10">
        <text>an acyl-CoA + a 1,2-diacyl-sn-glycerol = a triacyl-sn-glycerol + CoA</text>
        <dbReference type="Rhea" id="RHEA:10868"/>
        <dbReference type="ChEBI" id="CHEBI:17815"/>
        <dbReference type="ChEBI" id="CHEBI:57287"/>
        <dbReference type="ChEBI" id="CHEBI:58342"/>
        <dbReference type="ChEBI" id="CHEBI:64615"/>
        <dbReference type="EC" id="2.3.1.20"/>
    </reaction>
</comment>
<keyword evidence="11" id="KW-0812">Transmembrane</keyword>